<dbReference type="InterPro" id="IPR050416">
    <property type="entry name" value="FAD-linked_Oxidoreductase"/>
</dbReference>
<keyword evidence="3" id="KW-0285">Flavoprotein</keyword>
<dbReference type="Proteomes" id="UP000516957">
    <property type="component" value="Unassembled WGS sequence"/>
</dbReference>
<gene>
    <name evidence="7" type="ORF">BKA08_000102</name>
</gene>
<dbReference type="AlphaFoldDB" id="A0A7Y9EXU5"/>
<dbReference type="Pfam" id="PF01565">
    <property type="entry name" value="FAD_binding_4"/>
    <property type="match status" value="1"/>
</dbReference>
<evidence type="ECO:0000256" key="3">
    <source>
        <dbReference type="ARBA" id="ARBA00022630"/>
    </source>
</evidence>
<sequence>MTTTFDDTVDAGTAARTPFEELRQRLTGTLHTPDDPEYAVRASAWNLAVEMAPAAVVAVRTAEDVATTIRFAREHGCTVGVQATGHGAKSSLAGHLLVVTSGLDELVVHPEGWARVGAGVKWLRVIEAAAPYGLAPLNGSSSDVGVVGFTTGGGVGPMSRMHGIAADKVRAFDVVTGDGVARRVTPTEHPDLFLALRGGKGATAIVTAVELDLVEQATFYGGAIYFDGADAEGVIQRWRDWSARLPEVGSTSFALFQLPDLPGVPPPLVGRMTLAVRFLWVGDPAEGRALLDEIRGLAPVVLDDAGLRPYTEVDAVHADPVDPMPCTDPAMLLTDFPAEAAELLLAVAGPGSGSPQVLVEVRALGGAYARPPAHPDAFSHRAAGYSVLAVGIPGTGSSEHAQCLFSALSDWDTGGIWPNFGPPHDETTARRAYAPATLRRLAEVARTYDPDGVLQCGEYARLADAVTT</sequence>
<keyword evidence="8" id="KW-1185">Reference proteome</keyword>
<dbReference type="InterPro" id="IPR016167">
    <property type="entry name" value="FAD-bd_PCMH_sub1"/>
</dbReference>
<dbReference type="PROSITE" id="PS51387">
    <property type="entry name" value="FAD_PCMH"/>
    <property type="match status" value="1"/>
</dbReference>
<reference evidence="7 8" key="1">
    <citation type="submission" date="2020-07" db="EMBL/GenBank/DDBJ databases">
        <title>Sequencing the genomes of 1000 actinobacteria strains.</title>
        <authorList>
            <person name="Klenk H.-P."/>
        </authorList>
    </citation>
    <scope>NUCLEOTIDE SEQUENCE [LARGE SCALE GENOMIC DNA]</scope>
    <source>
        <strain evidence="7 8">DSM 18965</strain>
    </source>
</reference>
<comment type="caution">
    <text evidence="7">The sequence shown here is derived from an EMBL/GenBank/DDBJ whole genome shotgun (WGS) entry which is preliminary data.</text>
</comment>
<dbReference type="RefSeq" id="WP_179613831.1">
    <property type="nucleotide sequence ID" value="NZ_CP059163.1"/>
</dbReference>
<keyword evidence="5" id="KW-0560">Oxidoreductase</keyword>
<dbReference type="InterPro" id="IPR016169">
    <property type="entry name" value="FAD-bd_PCMH_sub2"/>
</dbReference>
<dbReference type="GO" id="GO:0071949">
    <property type="term" value="F:FAD binding"/>
    <property type="evidence" value="ECO:0007669"/>
    <property type="project" value="InterPro"/>
</dbReference>
<dbReference type="EMBL" id="JACCBE010000001">
    <property type="protein sequence ID" value="NYD55864.1"/>
    <property type="molecule type" value="Genomic_DNA"/>
</dbReference>
<dbReference type="PANTHER" id="PTHR42973:SF39">
    <property type="entry name" value="FAD-BINDING PCMH-TYPE DOMAIN-CONTAINING PROTEIN"/>
    <property type="match status" value="1"/>
</dbReference>
<evidence type="ECO:0000256" key="4">
    <source>
        <dbReference type="ARBA" id="ARBA00022827"/>
    </source>
</evidence>
<evidence type="ECO:0000259" key="6">
    <source>
        <dbReference type="PROSITE" id="PS51387"/>
    </source>
</evidence>
<name>A0A7Y9EXU5_9ACTN</name>
<dbReference type="InterPro" id="IPR006093">
    <property type="entry name" value="Oxy_OxRdtase_FAD_BS"/>
</dbReference>
<dbReference type="Gene3D" id="3.30.43.10">
    <property type="entry name" value="Uridine Diphospho-n-acetylenolpyruvylglucosamine Reductase, domain 2"/>
    <property type="match status" value="1"/>
</dbReference>
<comment type="cofactor">
    <cofactor evidence="1">
        <name>FAD</name>
        <dbReference type="ChEBI" id="CHEBI:57692"/>
    </cofactor>
</comment>
<dbReference type="SUPFAM" id="SSF56176">
    <property type="entry name" value="FAD-binding/transporter-associated domain-like"/>
    <property type="match status" value="1"/>
</dbReference>
<keyword evidence="4" id="KW-0274">FAD</keyword>
<dbReference type="InterPro" id="IPR036318">
    <property type="entry name" value="FAD-bd_PCMH-like_sf"/>
</dbReference>
<dbReference type="PROSITE" id="PS00862">
    <property type="entry name" value="OX2_COVAL_FAD"/>
    <property type="match status" value="1"/>
</dbReference>
<evidence type="ECO:0000256" key="5">
    <source>
        <dbReference type="ARBA" id="ARBA00023002"/>
    </source>
</evidence>
<dbReference type="InterPro" id="IPR006094">
    <property type="entry name" value="Oxid_FAD_bind_N"/>
</dbReference>
<comment type="similarity">
    <text evidence="2">Belongs to the oxygen-dependent FAD-linked oxidoreductase family.</text>
</comment>
<organism evidence="7 8">
    <name type="scientific">Nocardioides marinisabuli</name>
    <dbReference type="NCBI Taxonomy" id="419476"/>
    <lineage>
        <taxon>Bacteria</taxon>
        <taxon>Bacillati</taxon>
        <taxon>Actinomycetota</taxon>
        <taxon>Actinomycetes</taxon>
        <taxon>Propionibacteriales</taxon>
        <taxon>Nocardioidaceae</taxon>
        <taxon>Nocardioides</taxon>
    </lineage>
</organism>
<evidence type="ECO:0000256" key="1">
    <source>
        <dbReference type="ARBA" id="ARBA00001974"/>
    </source>
</evidence>
<dbReference type="InterPro" id="IPR016166">
    <property type="entry name" value="FAD-bd_PCMH"/>
</dbReference>
<protein>
    <recommendedName>
        <fullName evidence="6">FAD-binding PCMH-type domain-containing protein</fullName>
    </recommendedName>
</protein>
<evidence type="ECO:0000313" key="8">
    <source>
        <dbReference type="Proteomes" id="UP000516957"/>
    </source>
</evidence>
<dbReference type="Gene3D" id="3.30.465.10">
    <property type="match status" value="1"/>
</dbReference>
<dbReference type="Gene3D" id="3.40.462.20">
    <property type="match status" value="1"/>
</dbReference>
<evidence type="ECO:0000313" key="7">
    <source>
        <dbReference type="EMBL" id="NYD55864.1"/>
    </source>
</evidence>
<feature type="domain" description="FAD-binding PCMH-type" evidence="6">
    <location>
        <begin position="49"/>
        <end position="216"/>
    </location>
</feature>
<dbReference type="GO" id="GO:0016491">
    <property type="term" value="F:oxidoreductase activity"/>
    <property type="evidence" value="ECO:0007669"/>
    <property type="project" value="UniProtKB-KW"/>
</dbReference>
<evidence type="ECO:0000256" key="2">
    <source>
        <dbReference type="ARBA" id="ARBA00005466"/>
    </source>
</evidence>
<accession>A0A7Y9EXU5</accession>
<proteinExistence type="inferred from homology"/>
<dbReference type="PANTHER" id="PTHR42973">
    <property type="entry name" value="BINDING OXIDOREDUCTASE, PUTATIVE (AFU_ORTHOLOGUE AFUA_1G17690)-RELATED"/>
    <property type="match status" value="1"/>
</dbReference>